<evidence type="ECO:0000313" key="4">
    <source>
        <dbReference type="EMBL" id="OLV15603.1"/>
    </source>
</evidence>
<dbReference type="STRING" id="249408.BOO71_0014410"/>
<evidence type="ECO:0000259" key="3">
    <source>
        <dbReference type="PROSITE" id="PS51186"/>
    </source>
</evidence>
<dbReference type="PANTHER" id="PTHR43877:SF1">
    <property type="entry name" value="ACETYLTRANSFERASE"/>
    <property type="match status" value="1"/>
</dbReference>
<dbReference type="OrthoDB" id="9775804at2"/>
<dbReference type="GO" id="GO:0016747">
    <property type="term" value="F:acyltransferase activity, transferring groups other than amino-acyl groups"/>
    <property type="evidence" value="ECO:0007669"/>
    <property type="project" value="InterPro"/>
</dbReference>
<dbReference type="RefSeq" id="WP_075836899.1">
    <property type="nucleotide sequence ID" value="NZ_MSTI01000173.1"/>
</dbReference>
<dbReference type="AlphaFoldDB" id="A0A1U7NRQ4"/>
<dbReference type="Proteomes" id="UP000186607">
    <property type="component" value="Unassembled WGS sequence"/>
</dbReference>
<keyword evidence="5" id="KW-1185">Reference proteome</keyword>
<gene>
    <name evidence="4" type="ORF">BOO71_0014410</name>
</gene>
<proteinExistence type="predicted"/>
<dbReference type="PANTHER" id="PTHR43877">
    <property type="entry name" value="AMINOALKYLPHOSPHONATE N-ACETYLTRANSFERASE-RELATED-RELATED"/>
    <property type="match status" value="1"/>
</dbReference>
<accession>A0A1U7NRQ4</accession>
<keyword evidence="1 4" id="KW-0808">Transferase</keyword>
<name>A0A1U7NRQ4_9DEIO</name>
<dbReference type="SUPFAM" id="SSF55729">
    <property type="entry name" value="Acyl-CoA N-acyltransferases (Nat)"/>
    <property type="match status" value="1"/>
</dbReference>
<dbReference type="EMBL" id="MSTI01000173">
    <property type="protein sequence ID" value="OLV15603.1"/>
    <property type="molecule type" value="Genomic_DNA"/>
</dbReference>
<evidence type="ECO:0000313" key="5">
    <source>
        <dbReference type="Proteomes" id="UP000186607"/>
    </source>
</evidence>
<dbReference type="eggNOG" id="COG0456">
    <property type="taxonomic scope" value="Bacteria"/>
</dbReference>
<comment type="caution">
    <text evidence="4">The sequence shown here is derived from an EMBL/GenBank/DDBJ whole genome shotgun (WGS) entry which is preliminary data.</text>
</comment>
<dbReference type="PROSITE" id="PS51186">
    <property type="entry name" value="GNAT"/>
    <property type="match status" value="1"/>
</dbReference>
<evidence type="ECO:0000256" key="1">
    <source>
        <dbReference type="ARBA" id="ARBA00022679"/>
    </source>
</evidence>
<reference evidence="4 5" key="1">
    <citation type="submission" date="2017-01" db="EMBL/GenBank/DDBJ databases">
        <title>Genome Analysis of Deinococcus marmoris KOPRI26562.</title>
        <authorList>
            <person name="Kim J.H."/>
            <person name="Oh H.-M."/>
        </authorList>
    </citation>
    <scope>NUCLEOTIDE SEQUENCE [LARGE SCALE GENOMIC DNA]</scope>
    <source>
        <strain evidence="4 5">KOPRI26562</strain>
    </source>
</reference>
<sequence>MTSEIAYRVRQWPELSALGALREAAWSGKDDGQWWQPVLERSLTWVTAFDGQTLVGFVNVAWDGGVHAFLLDTTVHPDWGRRGIGTELVRRAAAAAREYGGLEWLHVDYEPHLTGFYEGCGFASTPAGLLKLN</sequence>
<protein>
    <submittedName>
        <fullName evidence="4">Histone acetyltransferase HPA2</fullName>
    </submittedName>
</protein>
<feature type="domain" description="N-acetyltransferase" evidence="3">
    <location>
        <begin position="5"/>
        <end position="133"/>
    </location>
</feature>
<dbReference type="InterPro" id="IPR000182">
    <property type="entry name" value="GNAT_dom"/>
</dbReference>
<keyword evidence="2" id="KW-0012">Acyltransferase</keyword>
<dbReference type="CDD" id="cd04301">
    <property type="entry name" value="NAT_SF"/>
    <property type="match status" value="1"/>
</dbReference>
<organism evidence="4 5">
    <name type="scientific">Deinococcus marmoris</name>
    <dbReference type="NCBI Taxonomy" id="249408"/>
    <lineage>
        <taxon>Bacteria</taxon>
        <taxon>Thermotogati</taxon>
        <taxon>Deinococcota</taxon>
        <taxon>Deinococci</taxon>
        <taxon>Deinococcales</taxon>
        <taxon>Deinococcaceae</taxon>
        <taxon>Deinococcus</taxon>
    </lineage>
</organism>
<evidence type="ECO:0000256" key="2">
    <source>
        <dbReference type="ARBA" id="ARBA00023315"/>
    </source>
</evidence>
<dbReference type="InterPro" id="IPR050832">
    <property type="entry name" value="Bact_Acetyltransf"/>
</dbReference>
<dbReference type="Pfam" id="PF00583">
    <property type="entry name" value="Acetyltransf_1"/>
    <property type="match status" value="1"/>
</dbReference>
<dbReference type="Gene3D" id="3.40.630.30">
    <property type="match status" value="1"/>
</dbReference>
<dbReference type="InterPro" id="IPR016181">
    <property type="entry name" value="Acyl_CoA_acyltransferase"/>
</dbReference>